<dbReference type="SUPFAM" id="SSF53300">
    <property type="entry name" value="vWA-like"/>
    <property type="match status" value="1"/>
</dbReference>
<keyword evidence="1" id="KW-0732">Signal</keyword>
<name>A0ABP9LHC2_9RHOB</name>
<feature type="signal peptide" evidence="1">
    <location>
        <begin position="1"/>
        <end position="22"/>
    </location>
</feature>
<organism evidence="3 4">
    <name type="scientific">[Roseibacterium] beibuensis</name>
    <dbReference type="NCBI Taxonomy" id="1193142"/>
    <lineage>
        <taxon>Bacteria</taxon>
        <taxon>Pseudomonadati</taxon>
        <taxon>Pseudomonadota</taxon>
        <taxon>Alphaproteobacteria</taxon>
        <taxon>Rhodobacterales</taxon>
        <taxon>Roseobacteraceae</taxon>
        <taxon>Roseicyclus</taxon>
    </lineage>
</organism>
<reference evidence="4" key="1">
    <citation type="journal article" date="2019" name="Int. J. Syst. Evol. Microbiol.">
        <title>The Global Catalogue of Microorganisms (GCM) 10K type strain sequencing project: providing services to taxonomists for standard genome sequencing and annotation.</title>
        <authorList>
            <consortium name="The Broad Institute Genomics Platform"/>
            <consortium name="The Broad Institute Genome Sequencing Center for Infectious Disease"/>
            <person name="Wu L."/>
            <person name="Ma J."/>
        </authorList>
    </citation>
    <scope>NUCLEOTIDE SEQUENCE [LARGE SCALE GENOMIC DNA]</scope>
    <source>
        <strain evidence="4">JCM 18015</strain>
    </source>
</reference>
<accession>A0ABP9LHC2</accession>
<dbReference type="RefSeq" id="WP_259552984.1">
    <property type="nucleotide sequence ID" value="NZ_BAABHW010000005.1"/>
</dbReference>
<dbReference type="InterPro" id="IPR036465">
    <property type="entry name" value="vWFA_dom_sf"/>
</dbReference>
<evidence type="ECO:0000313" key="4">
    <source>
        <dbReference type="Proteomes" id="UP001499910"/>
    </source>
</evidence>
<proteinExistence type="predicted"/>
<evidence type="ECO:0000259" key="2">
    <source>
        <dbReference type="PROSITE" id="PS50234"/>
    </source>
</evidence>
<dbReference type="Pfam" id="PF13519">
    <property type="entry name" value="VWA_2"/>
    <property type="match status" value="1"/>
</dbReference>
<dbReference type="Gene3D" id="3.40.50.410">
    <property type="entry name" value="von Willebrand factor, type A domain"/>
    <property type="match status" value="1"/>
</dbReference>
<feature type="chain" id="PRO_5045203734" description="VWFA domain-containing protein" evidence="1">
    <location>
        <begin position="23"/>
        <end position="1175"/>
    </location>
</feature>
<evidence type="ECO:0000313" key="3">
    <source>
        <dbReference type="EMBL" id="GAA5078518.1"/>
    </source>
</evidence>
<dbReference type="PROSITE" id="PS50234">
    <property type="entry name" value="VWFA"/>
    <property type="match status" value="1"/>
</dbReference>
<sequence length="1175" mass="124279">MRRMIYALLTLLLLPFAAVAQAPDRANTILVLDGSGSMWGQIDGVNKIVIAREVIADLLGDMPDEQSLGLTVYGHRQRGSCTDIETIVEPAPFTQDRILEAVNAINPRGRTPMTDAVVAAARSLRHTEEPATVILVSDGIENCNPDPCAMAAELEAAGVGFTAHVIGFDVASEPEARAQMQCIADNTGGLFLTADNASELSAALEQVVMAPAVQPTPLRIEARLTPSGGVPTRPIGWTLLSGAGEVLSTGTQGPAITTELMPGDYVARATRAEADGPATYQTAFSVIEGMPGPIVVSMPEIVETVPVTFTARVEPDMTVPASPLIWTLFDGAGQHLLGPVEAPGGNVALLPGDYRLSVYRVAQETTHEASFTVAANTPQEVIFPLPALMVDVTFSARIGGEAGPLITDPVIWEVTPLATATEIAPANPAALGLTRGAYRVTAYWTAQEIEQSVDFVIVDQPREIAVVFPEPQQRATITAPASAVAGSTIEVGWDGPNEANDYIGIGRADGEGSAWVNYTETSRGNPVSLLMPIEAGDYVIQYFLRDGRTPIASSPIAVTPVEASITAPGTAVAGSTIEVGWTGPDYDHDYIGIGRADGGGSGWENYVETRNGSPIQLLVPVTPGEYLISYYARQDRTRITSVPISVTPVEASITAPETAAAGSTIEVGWTGPDYRDDYIGIGRADGQGSAWENYTGTRQGNPLSLTVPETPGDYVIQYFLRQDRTPVASATITVTEVAASITAPESAVAGATIEIGWTGPAYEGDYIGIGRADGQGSAWENYFNVSDGNPGQLLVPETPGDYVIRYFLRQDRTPIASATIAVTEVAASITAPATATVGSTIEVGWTGPNYRDDYIGIGRADGQGSAWENYAYTRDGTPARILIPTEPGDYLIQYFLNQDRTPIASAPITVSEVAASITAPASATAGSMIEVGWTGPNYADDYIGIGRADGQGSAWANYSYTRDGNPLSLLVPAEPGEYVIQYFLNQDRTSIASVPITVSAVEASLTAPASAVAGSTIEVGWTGPDYRDDYIGVGRADGQGSAWANYRYTRDGNPARLVMPPEPGAYVIRYFLNQDRTAIAEVPITLSPVEAALTVPGTAQAGTTIEIGWTGPNYDGDYIGIGRADGQGSQWARYAYTRDGSPARLQLPEEPGAYVIRYFLDQDRTAVASVPITLE</sequence>
<gene>
    <name evidence="3" type="ORF">GCM10023209_29720</name>
</gene>
<dbReference type="InterPro" id="IPR002035">
    <property type="entry name" value="VWF_A"/>
</dbReference>
<protein>
    <recommendedName>
        <fullName evidence="2">VWFA domain-containing protein</fullName>
    </recommendedName>
</protein>
<feature type="domain" description="VWFA" evidence="2">
    <location>
        <begin position="27"/>
        <end position="207"/>
    </location>
</feature>
<dbReference type="EMBL" id="BAABHW010000005">
    <property type="protein sequence ID" value="GAA5078518.1"/>
    <property type="molecule type" value="Genomic_DNA"/>
</dbReference>
<dbReference type="SMART" id="SM00327">
    <property type="entry name" value="VWA"/>
    <property type="match status" value="1"/>
</dbReference>
<keyword evidence="4" id="KW-1185">Reference proteome</keyword>
<dbReference type="Proteomes" id="UP001499910">
    <property type="component" value="Unassembled WGS sequence"/>
</dbReference>
<evidence type="ECO:0000256" key="1">
    <source>
        <dbReference type="SAM" id="SignalP"/>
    </source>
</evidence>
<comment type="caution">
    <text evidence="3">The sequence shown here is derived from an EMBL/GenBank/DDBJ whole genome shotgun (WGS) entry which is preliminary data.</text>
</comment>